<evidence type="ECO:0000256" key="4">
    <source>
        <dbReference type="ARBA" id="ARBA00022692"/>
    </source>
</evidence>
<dbReference type="RefSeq" id="WP_025360542.1">
    <property type="nucleotide sequence ID" value="NZ_BAAABQ010000059.1"/>
</dbReference>
<keyword evidence="3 11" id="KW-0633">Potassium transport</keyword>
<protein>
    <recommendedName>
        <fullName evidence="11">Potassium-transporting ATPase KdpC subunit</fullName>
    </recommendedName>
    <alternativeName>
        <fullName evidence="11">ATP phosphohydrolase [potassium-transporting] C chain</fullName>
    </alternativeName>
    <alternativeName>
        <fullName evidence="11">Potassium-binding and translocating subunit C</fullName>
    </alternativeName>
    <alternativeName>
        <fullName evidence="11">Potassium-translocating ATPase C chain</fullName>
    </alternativeName>
</protein>
<dbReference type="PANTHER" id="PTHR30042:SF2">
    <property type="entry name" value="POTASSIUM-TRANSPORTING ATPASE KDPC SUBUNIT"/>
    <property type="match status" value="1"/>
</dbReference>
<dbReference type="NCBIfam" id="NF001454">
    <property type="entry name" value="PRK00315.1"/>
    <property type="match status" value="1"/>
</dbReference>
<comment type="subcellular location">
    <subcellularLocation>
        <location evidence="11">Cell membrane</location>
        <topology evidence="11">Single-pass membrane protein</topology>
    </subcellularLocation>
</comment>
<keyword evidence="4 11" id="KW-0812">Transmembrane</keyword>
<evidence type="ECO:0000313" key="13">
    <source>
        <dbReference type="EMBL" id="MBA8925972.1"/>
    </source>
</evidence>
<keyword evidence="9 11" id="KW-0406">Ion transport</keyword>
<evidence type="ECO:0000256" key="2">
    <source>
        <dbReference type="ARBA" id="ARBA00022475"/>
    </source>
</evidence>
<feature type="transmembrane region" description="Helical" evidence="11">
    <location>
        <begin position="12"/>
        <end position="36"/>
    </location>
</feature>
<dbReference type="Proteomes" id="UP000517916">
    <property type="component" value="Unassembled WGS sequence"/>
</dbReference>
<evidence type="ECO:0000256" key="8">
    <source>
        <dbReference type="ARBA" id="ARBA00022989"/>
    </source>
</evidence>
<evidence type="ECO:0000256" key="3">
    <source>
        <dbReference type="ARBA" id="ARBA00022538"/>
    </source>
</evidence>
<feature type="region of interest" description="Disordered" evidence="12">
    <location>
        <begin position="64"/>
        <end position="109"/>
    </location>
</feature>
<name>A0ABR6BH50_9PSEU</name>
<keyword evidence="7 11" id="KW-0630">Potassium</keyword>
<sequence>MRWFSAVLKQTAAGLRLLLVMTVLLGLVYPLAIWGIGQIPGLRANANGSIVTVDGQAVGSSLIGVDPVDPNAKDDPANDRYFHNRPSAGAQDVLGPGDPSSSGPSNLAADNPKLVEAVKKRQEAIAQREGVPVAQVPADAVTASGSGLDPDISPAYAQLQLKRVAKVNHLTESQVAQIVAENTKGRGAGFVGQPTVNVLALNLAVKAARH</sequence>
<organism evidence="13 14">
    <name type="scientific">Kutzneria viridogrisea</name>
    <dbReference type="NCBI Taxonomy" id="47990"/>
    <lineage>
        <taxon>Bacteria</taxon>
        <taxon>Bacillati</taxon>
        <taxon>Actinomycetota</taxon>
        <taxon>Actinomycetes</taxon>
        <taxon>Pseudonocardiales</taxon>
        <taxon>Pseudonocardiaceae</taxon>
        <taxon>Kutzneria</taxon>
    </lineage>
</organism>
<dbReference type="PIRSF" id="PIRSF001296">
    <property type="entry name" value="K_ATPase_KdpC"/>
    <property type="match status" value="1"/>
</dbReference>
<reference evidence="13 14" key="1">
    <citation type="submission" date="2020-08" db="EMBL/GenBank/DDBJ databases">
        <title>Genomic Encyclopedia of Archaeal and Bacterial Type Strains, Phase II (KMG-II): from individual species to whole genera.</title>
        <authorList>
            <person name="Goeker M."/>
        </authorList>
    </citation>
    <scope>NUCLEOTIDE SEQUENCE [LARGE SCALE GENOMIC DNA]</scope>
    <source>
        <strain evidence="13 14">DSM 43850</strain>
    </source>
</reference>
<evidence type="ECO:0000256" key="9">
    <source>
        <dbReference type="ARBA" id="ARBA00023065"/>
    </source>
</evidence>
<evidence type="ECO:0000256" key="1">
    <source>
        <dbReference type="ARBA" id="ARBA00022448"/>
    </source>
</evidence>
<dbReference type="PANTHER" id="PTHR30042">
    <property type="entry name" value="POTASSIUM-TRANSPORTING ATPASE C CHAIN"/>
    <property type="match status" value="1"/>
</dbReference>
<comment type="subunit">
    <text evidence="11">The system is composed of three essential subunits: KdpA, KdpB and KdpC.</text>
</comment>
<keyword evidence="14" id="KW-1185">Reference proteome</keyword>
<evidence type="ECO:0000256" key="11">
    <source>
        <dbReference type="HAMAP-Rule" id="MF_00276"/>
    </source>
</evidence>
<comment type="similarity">
    <text evidence="11">Belongs to the KdpC family.</text>
</comment>
<dbReference type="HAMAP" id="MF_00276">
    <property type="entry name" value="KdpC"/>
    <property type="match status" value="1"/>
</dbReference>
<evidence type="ECO:0000256" key="5">
    <source>
        <dbReference type="ARBA" id="ARBA00022741"/>
    </source>
</evidence>
<keyword evidence="5 11" id="KW-0547">Nucleotide-binding</keyword>
<evidence type="ECO:0000256" key="10">
    <source>
        <dbReference type="ARBA" id="ARBA00023136"/>
    </source>
</evidence>
<dbReference type="Pfam" id="PF02669">
    <property type="entry name" value="KdpC"/>
    <property type="match status" value="1"/>
</dbReference>
<keyword evidence="6 11" id="KW-0067">ATP-binding</keyword>
<evidence type="ECO:0000313" key="14">
    <source>
        <dbReference type="Proteomes" id="UP000517916"/>
    </source>
</evidence>
<comment type="function">
    <text evidence="11">Part of the high-affinity ATP-driven potassium transport (or Kdp) system, which catalyzes the hydrolysis of ATP coupled with the electrogenic transport of potassium into the cytoplasm. This subunit acts as a catalytic chaperone that increases the ATP-binding affinity of the ATP-hydrolyzing subunit KdpB by the formation of a transient KdpB/KdpC/ATP ternary complex.</text>
</comment>
<keyword evidence="1 11" id="KW-0813">Transport</keyword>
<feature type="compositionally biased region" description="Low complexity" evidence="12">
    <location>
        <begin position="95"/>
        <end position="105"/>
    </location>
</feature>
<evidence type="ECO:0000256" key="12">
    <source>
        <dbReference type="SAM" id="MobiDB-lite"/>
    </source>
</evidence>
<comment type="caution">
    <text evidence="13">The sequence shown here is derived from an EMBL/GenBank/DDBJ whole genome shotgun (WGS) entry which is preliminary data.</text>
</comment>
<accession>A0ABR6BH50</accession>
<evidence type="ECO:0000256" key="7">
    <source>
        <dbReference type="ARBA" id="ARBA00022958"/>
    </source>
</evidence>
<evidence type="ECO:0000256" key="6">
    <source>
        <dbReference type="ARBA" id="ARBA00022840"/>
    </source>
</evidence>
<dbReference type="NCBIfam" id="TIGR00681">
    <property type="entry name" value="kdpC"/>
    <property type="match status" value="1"/>
</dbReference>
<dbReference type="InterPro" id="IPR003820">
    <property type="entry name" value="KdpC"/>
</dbReference>
<gene>
    <name evidence="11" type="primary">kdpC</name>
    <name evidence="13" type="ORF">BC739_003171</name>
</gene>
<feature type="compositionally biased region" description="Basic and acidic residues" evidence="12">
    <location>
        <begin position="71"/>
        <end position="82"/>
    </location>
</feature>
<keyword evidence="10 11" id="KW-0472">Membrane</keyword>
<keyword evidence="2 11" id="KW-1003">Cell membrane</keyword>
<proteinExistence type="inferred from homology"/>
<dbReference type="EMBL" id="JACJID010000002">
    <property type="protein sequence ID" value="MBA8925972.1"/>
    <property type="molecule type" value="Genomic_DNA"/>
</dbReference>
<keyword evidence="8 11" id="KW-1133">Transmembrane helix</keyword>